<dbReference type="EMBL" id="CP017715">
    <property type="protein sequence ID" value="AOY88622.1"/>
    <property type="molecule type" value="Genomic_DNA"/>
</dbReference>
<dbReference type="RefSeq" id="WP_070969688.1">
    <property type="nucleotide sequence ID" value="NZ_CP017715.1"/>
</dbReference>
<evidence type="ECO:0000313" key="3">
    <source>
        <dbReference type="EMBL" id="AOY88622.1"/>
    </source>
</evidence>
<feature type="compositionally biased region" description="Basic and acidic residues" evidence="1">
    <location>
        <begin position="149"/>
        <end position="158"/>
    </location>
</feature>
<feature type="compositionally biased region" description="Basic and acidic residues" evidence="1">
    <location>
        <begin position="167"/>
        <end position="176"/>
    </location>
</feature>
<gene>
    <name evidence="3" type="ORF">BKP64_10830</name>
</gene>
<dbReference type="AlphaFoldDB" id="A0A1D9GLV8"/>
<accession>A0A1D9GLV8</accession>
<evidence type="ECO:0000256" key="2">
    <source>
        <dbReference type="SAM" id="Phobius"/>
    </source>
</evidence>
<feature type="region of interest" description="Disordered" evidence="1">
    <location>
        <begin position="149"/>
        <end position="176"/>
    </location>
</feature>
<evidence type="ECO:0000313" key="4">
    <source>
        <dbReference type="Proteomes" id="UP000177445"/>
    </source>
</evidence>
<dbReference type="STRING" id="1874317.BKP64_10830"/>
<evidence type="ECO:0000256" key="1">
    <source>
        <dbReference type="SAM" id="MobiDB-lite"/>
    </source>
</evidence>
<reference evidence="3 4" key="1">
    <citation type="submission" date="2016-10" db="EMBL/GenBank/DDBJ databases">
        <title>Marinobacter salinus sp. nov., a moderately halophilic bacterium isolated from a tidal flat environment.</title>
        <authorList>
            <person name="Park S.-J."/>
        </authorList>
    </citation>
    <scope>NUCLEOTIDE SEQUENCE [LARGE SCALE GENOMIC DNA]</scope>
    <source>
        <strain evidence="3 4">Hb8</strain>
    </source>
</reference>
<dbReference type="KEGG" id="msq:BKP64_10830"/>
<keyword evidence="2" id="KW-0472">Membrane</keyword>
<feature type="transmembrane region" description="Helical" evidence="2">
    <location>
        <begin position="113"/>
        <end position="132"/>
    </location>
</feature>
<protein>
    <submittedName>
        <fullName evidence="3">Uncharacterized protein</fullName>
    </submittedName>
</protein>
<feature type="transmembrane region" description="Helical" evidence="2">
    <location>
        <begin position="41"/>
        <end position="62"/>
    </location>
</feature>
<organism evidence="3 4">
    <name type="scientific">Marinobacter salinus</name>
    <dbReference type="NCBI Taxonomy" id="1874317"/>
    <lineage>
        <taxon>Bacteria</taxon>
        <taxon>Pseudomonadati</taxon>
        <taxon>Pseudomonadota</taxon>
        <taxon>Gammaproteobacteria</taxon>
        <taxon>Pseudomonadales</taxon>
        <taxon>Marinobacteraceae</taxon>
        <taxon>Marinobacter</taxon>
    </lineage>
</organism>
<name>A0A1D9GLV8_9GAMM</name>
<keyword evidence="2" id="KW-1133">Transmembrane helix</keyword>
<keyword evidence="4" id="KW-1185">Reference proteome</keyword>
<dbReference type="Proteomes" id="UP000177445">
    <property type="component" value="Chromosome"/>
</dbReference>
<keyword evidence="2" id="KW-0812">Transmembrane</keyword>
<sequence>MSGSETQYSQDAVSIEALQKENDLLKDQVDFFRSSAYQTALTGLVSKLVPWIGTAVCLWLVASSSVDIAGVLAGKETNAVIDFKTEMIGGLELSGEKAKEVIEAAGGYTIWQLIYSSALGWIFGIIGIMFGLKHRKLRKKAIESMSSRMEEYEQRVDPGRTSSGLDRTGDTHKRDK</sequence>
<proteinExistence type="predicted"/>